<reference evidence="1 2" key="1">
    <citation type="submission" date="2023-01" db="EMBL/GenBank/DDBJ databases">
        <title>Thalassococcus onchidii sp. nov., isolated from a marine invertebrate from the South China Sea.</title>
        <authorList>
            <person name="Xu S."/>
            <person name="Liu Z."/>
            <person name="Xu Y."/>
        </authorList>
    </citation>
    <scope>NUCLEOTIDE SEQUENCE [LARGE SCALE GENOMIC DNA]</scope>
    <source>
        <strain evidence="1 2">KCTC 32084</strain>
    </source>
</reference>
<dbReference type="EMBL" id="JAQIOY010000001">
    <property type="protein sequence ID" value="MDA7423818.1"/>
    <property type="molecule type" value="Genomic_DNA"/>
</dbReference>
<accession>A0ABT4XPD9</accession>
<proteinExistence type="predicted"/>
<organism evidence="1 2">
    <name type="scientific">Thalassococcus lentus</name>
    <dbReference type="NCBI Taxonomy" id="1210524"/>
    <lineage>
        <taxon>Bacteria</taxon>
        <taxon>Pseudomonadati</taxon>
        <taxon>Pseudomonadota</taxon>
        <taxon>Alphaproteobacteria</taxon>
        <taxon>Rhodobacterales</taxon>
        <taxon>Roseobacteraceae</taxon>
        <taxon>Thalassococcus</taxon>
    </lineage>
</organism>
<sequence length="180" mass="19737">MDIDRPAQANFMKLSCPLDPDKFPAAFALFEAAREHKPRGSRISAASIAAMCLLAGGEVRFAREAAKIAGITEANFSRSRRSSHGRSLEKTLAKLFRENAGQCAIANIVKLANQRENLSVAMRANEWLAGINGISPATKSEVTHKSEGQNFGMVVMHPDLATPDILDQIFPKRRDKPTKY</sequence>
<comment type="caution">
    <text evidence="1">The sequence shown here is derived from an EMBL/GenBank/DDBJ whole genome shotgun (WGS) entry which is preliminary data.</text>
</comment>
<dbReference type="Proteomes" id="UP001210720">
    <property type="component" value="Unassembled WGS sequence"/>
</dbReference>
<dbReference type="RefSeq" id="WP_271431152.1">
    <property type="nucleotide sequence ID" value="NZ_JAQIOY010000001.1"/>
</dbReference>
<gene>
    <name evidence="1" type="ORF">PFY00_03695</name>
</gene>
<keyword evidence="2" id="KW-1185">Reference proteome</keyword>
<evidence type="ECO:0000313" key="1">
    <source>
        <dbReference type="EMBL" id="MDA7423818.1"/>
    </source>
</evidence>
<evidence type="ECO:0000313" key="2">
    <source>
        <dbReference type="Proteomes" id="UP001210720"/>
    </source>
</evidence>
<name>A0ABT4XPD9_9RHOB</name>
<protein>
    <submittedName>
        <fullName evidence="1">Uncharacterized protein</fullName>
    </submittedName>
</protein>